<protein>
    <recommendedName>
        <fullName evidence="14">Ion transport domain-containing protein</fullName>
    </recommendedName>
</protein>
<evidence type="ECO:0000256" key="9">
    <source>
        <dbReference type="ARBA" id="ARBA00023136"/>
    </source>
</evidence>
<accession>A0ABQ8T9Y9</accession>
<dbReference type="PANTHER" id="PTHR47143">
    <property type="entry name" value="TRANSIENT RECEPTOR POTENTIAL CATION CHANNEL PROTEIN PAINLESS"/>
    <property type="match status" value="1"/>
</dbReference>
<evidence type="ECO:0000256" key="12">
    <source>
        <dbReference type="PROSITE-ProRule" id="PRU00023"/>
    </source>
</evidence>
<name>A0ABQ8T9Y9_PERAM</name>
<keyword evidence="4 13" id="KW-0812">Transmembrane</keyword>
<proteinExistence type="predicted"/>
<sequence>MSPGSSTESYPAFARIGLRENPGKNLNQEIRLARFLNIDSYDKLGYSINLYHNKQSGHKVPLIIIIIIIIRSLHVNNSNALDETPQRIVTGCEVMAARYVDSREELVISFSDGQCTTAIRYKVGIAKILYNFNVAAEHDLQAYVTMDVPDEEYQAETTAGLNPSAKANSESILISPRTRTSLPIIVSWWKNYHKDAVPGIESDDSGVYQCIKQQQSPPSDEIELSISVENSFENTTYPNFHAKISRNALKHSILEIVKSTNYSNLNFLEDIENGTMTIKNAEQIFNTCTRTERNVVLLWTTLNMKADLLETLFKYEVDIHFSEPMQGFTALHLSAFNDSVECTKFLIAQGADVNFTPDKYTPLETACFHNSYRVAKLLLENGAKANVEKEGAYCGTPLHSAVKSNAIECVQLLLAEGADRDSTKAGGMSPLHIAAEMGHLHCLKILLDGGVDANFNPPDSKNTALHLAAEGGFSECVSLLLSKGANADIRNFKGQTALHLAARIQSIECVEVLLKRDRNCANAKDNDRRTPLHSAVGKNLNASEITELLIKAGAHVNEADIYGYTPLHVAALNENSQCVQILINHGADVSMRTKGGNSALGIIVRKTPLALSVLYKKLDGAIRVHDPEVSSSKEVIMKLDFRVFLQRCQKGEMNFLKTFLDEGQKEILEHPLCKAFLHIKWEKIRKYYIGRMIFYGLLVLSLTAYIFTTFIYDCYKDSEKLVGPKYVSNSSNASRCDNTTVSGFLNSNPVFMKIEWFSLMFFVICETIRKTYAMIGCSNLHNYVCHIDNIIEWFVLIGSFLISYLFSNVSQWQNHVAAFTVLFAWINVMLLIGQLPVLGSYVAMYIKVQKEFLKLFIAYACLLIGFTLAFCVIFPKTDIFQNPAFGFIQVIALMIGSVEYEDLVFEEDKKGFVLTISAHLVFLLFMLFVTIIMMNLLVGIAVRDIQGLQKTAGLSKLVRQTKLISSIELSLFNNWLPKYMLMVIRHTALISPSGYRVVLHVKPLNHQEKRLPKDILRAAYDIAKLSKSNYSTSPSVTSRLFSFIGKRENSTAQLIPDELTQIQKLQKEVENGNLAIAVLTEEIQELKSLLRNIKH</sequence>
<dbReference type="PROSITE" id="PS50297">
    <property type="entry name" value="ANK_REP_REGION"/>
    <property type="match status" value="8"/>
</dbReference>
<keyword evidence="6 13" id="KW-1133">Transmembrane helix</keyword>
<evidence type="ECO:0000256" key="1">
    <source>
        <dbReference type="ARBA" id="ARBA00004141"/>
    </source>
</evidence>
<comment type="caution">
    <text evidence="15">The sequence shown here is derived from an EMBL/GenBank/DDBJ whole genome shotgun (WGS) entry which is preliminary data.</text>
</comment>
<keyword evidence="7 12" id="KW-0040">ANK repeat</keyword>
<evidence type="ECO:0000256" key="5">
    <source>
        <dbReference type="ARBA" id="ARBA00022737"/>
    </source>
</evidence>
<feature type="repeat" description="ANK" evidence="12">
    <location>
        <begin position="527"/>
        <end position="561"/>
    </location>
</feature>
<evidence type="ECO:0000256" key="6">
    <source>
        <dbReference type="ARBA" id="ARBA00022989"/>
    </source>
</evidence>
<organism evidence="15 16">
    <name type="scientific">Periplaneta americana</name>
    <name type="common">American cockroach</name>
    <name type="synonym">Blatta americana</name>
    <dbReference type="NCBI Taxonomy" id="6978"/>
    <lineage>
        <taxon>Eukaryota</taxon>
        <taxon>Metazoa</taxon>
        <taxon>Ecdysozoa</taxon>
        <taxon>Arthropoda</taxon>
        <taxon>Hexapoda</taxon>
        <taxon>Insecta</taxon>
        <taxon>Pterygota</taxon>
        <taxon>Neoptera</taxon>
        <taxon>Polyneoptera</taxon>
        <taxon>Dictyoptera</taxon>
        <taxon>Blattodea</taxon>
        <taxon>Blattoidea</taxon>
        <taxon>Blattidae</taxon>
        <taxon>Blattinae</taxon>
        <taxon>Periplaneta</taxon>
    </lineage>
</organism>
<feature type="repeat" description="ANK" evidence="12">
    <location>
        <begin position="562"/>
        <end position="594"/>
    </location>
</feature>
<evidence type="ECO:0000256" key="4">
    <source>
        <dbReference type="ARBA" id="ARBA00022692"/>
    </source>
</evidence>
<dbReference type="Pfam" id="PF12796">
    <property type="entry name" value="Ank_2"/>
    <property type="match status" value="3"/>
</dbReference>
<evidence type="ECO:0000256" key="3">
    <source>
        <dbReference type="ARBA" id="ARBA00022606"/>
    </source>
</evidence>
<feature type="transmembrane region" description="Helical" evidence="13">
    <location>
        <begin position="855"/>
        <end position="875"/>
    </location>
</feature>
<keyword evidence="3" id="KW-0716">Sensory transduction</keyword>
<evidence type="ECO:0000256" key="11">
    <source>
        <dbReference type="ARBA" id="ARBA00023303"/>
    </source>
</evidence>
<feature type="repeat" description="ANK" evidence="12">
    <location>
        <begin position="396"/>
        <end position="425"/>
    </location>
</feature>
<feature type="transmembrane region" description="Helical" evidence="13">
    <location>
        <begin position="790"/>
        <end position="807"/>
    </location>
</feature>
<keyword evidence="10" id="KW-0325">Glycoprotein</keyword>
<dbReference type="Proteomes" id="UP001148838">
    <property type="component" value="Unassembled WGS sequence"/>
</dbReference>
<evidence type="ECO:0000256" key="8">
    <source>
        <dbReference type="ARBA" id="ARBA00023065"/>
    </source>
</evidence>
<keyword evidence="2" id="KW-0813">Transport</keyword>
<feature type="repeat" description="ANK" evidence="12">
    <location>
        <begin position="326"/>
        <end position="358"/>
    </location>
</feature>
<dbReference type="InterPro" id="IPR036770">
    <property type="entry name" value="Ankyrin_rpt-contain_sf"/>
</dbReference>
<dbReference type="PANTHER" id="PTHR47143:SF1">
    <property type="entry name" value="ION_TRANS DOMAIN-CONTAINING PROTEIN"/>
    <property type="match status" value="1"/>
</dbReference>
<feature type="transmembrane region" description="Helical" evidence="13">
    <location>
        <begin position="692"/>
        <end position="712"/>
    </location>
</feature>
<keyword evidence="11" id="KW-0407">Ion channel</keyword>
<evidence type="ECO:0000256" key="13">
    <source>
        <dbReference type="SAM" id="Phobius"/>
    </source>
</evidence>
<evidence type="ECO:0000256" key="7">
    <source>
        <dbReference type="ARBA" id="ARBA00023043"/>
    </source>
</evidence>
<dbReference type="InterPro" id="IPR005821">
    <property type="entry name" value="Ion_trans_dom"/>
</dbReference>
<keyword evidence="16" id="KW-1185">Reference proteome</keyword>
<dbReference type="PROSITE" id="PS50088">
    <property type="entry name" value="ANK_REPEAT"/>
    <property type="match status" value="8"/>
</dbReference>
<feature type="repeat" description="ANK" evidence="12">
    <location>
        <begin position="358"/>
        <end position="390"/>
    </location>
</feature>
<dbReference type="EMBL" id="JAJSOF020000013">
    <property type="protein sequence ID" value="KAJ4442758.1"/>
    <property type="molecule type" value="Genomic_DNA"/>
</dbReference>
<evidence type="ECO:0000313" key="16">
    <source>
        <dbReference type="Proteomes" id="UP001148838"/>
    </source>
</evidence>
<feature type="transmembrane region" description="Helical" evidence="13">
    <location>
        <begin position="912"/>
        <end position="942"/>
    </location>
</feature>
<comment type="subcellular location">
    <subcellularLocation>
        <location evidence="1">Membrane</location>
        <topology evidence="1">Multi-pass membrane protein</topology>
    </subcellularLocation>
</comment>
<gene>
    <name evidence="15" type="ORF">ANN_04350</name>
</gene>
<keyword evidence="8" id="KW-0406">Ion transport</keyword>
<feature type="repeat" description="ANK" evidence="12">
    <location>
        <begin position="493"/>
        <end position="525"/>
    </location>
</feature>
<dbReference type="InterPro" id="IPR002110">
    <property type="entry name" value="Ankyrin_rpt"/>
</dbReference>
<feature type="repeat" description="ANK" evidence="12">
    <location>
        <begin position="426"/>
        <end position="458"/>
    </location>
</feature>
<dbReference type="SMART" id="SM00248">
    <property type="entry name" value="ANK"/>
    <property type="match status" value="9"/>
</dbReference>
<feature type="repeat" description="ANK" evidence="12">
    <location>
        <begin position="460"/>
        <end position="492"/>
    </location>
</feature>
<dbReference type="Pfam" id="PF00520">
    <property type="entry name" value="Ion_trans"/>
    <property type="match status" value="1"/>
</dbReference>
<dbReference type="InterPro" id="IPR052076">
    <property type="entry name" value="TRP_cation_channel"/>
</dbReference>
<evidence type="ECO:0000256" key="2">
    <source>
        <dbReference type="ARBA" id="ARBA00022448"/>
    </source>
</evidence>
<evidence type="ECO:0000313" key="15">
    <source>
        <dbReference type="EMBL" id="KAJ4442758.1"/>
    </source>
</evidence>
<feature type="transmembrane region" description="Helical" evidence="13">
    <location>
        <begin position="819"/>
        <end position="843"/>
    </location>
</feature>
<dbReference type="PRINTS" id="PR01415">
    <property type="entry name" value="ANKYRIN"/>
</dbReference>
<dbReference type="SUPFAM" id="SSF48403">
    <property type="entry name" value="Ankyrin repeat"/>
    <property type="match status" value="1"/>
</dbReference>
<feature type="domain" description="Ion transport" evidence="14">
    <location>
        <begin position="748"/>
        <end position="951"/>
    </location>
</feature>
<keyword evidence="5" id="KW-0677">Repeat</keyword>
<evidence type="ECO:0000256" key="10">
    <source>
        <dbReference type="ARBA" id="ARBA00023180"/>
    </source>
</evidence>
<evidence type="ECO:0000259" key="14">
    <source>
        <dbReference type="Pfam" id="PF00520"/>
    </source>
</evidence>
<dbReference type="Gene3D" id="1.25.40.20">
    <property type="entry name" value="Ankyrin repeat-containing domain"/>
    <property type="match status" value="2"/>
</dbReference>
<keyword evidence="9 13" id="KW-0472">Membrane</keyword>
<reference evidence="15 16" key="1">
    <citation type="journal article" date="2022" name="Allergy">
        <title>Genome assembly and annotation of Periplaneta americana reveal a comprehensive cockroach allergen profile.</title>
        <authorList>
            <person name="Wang L."/>
            <person name="Xiong Q."/>
            <person name="Saelim N."/>
            <person name="Wang L."/>
            <person name="Nong W."/>
            <person name="Wan A.T."/>
            <person name="Shi M."/>
            <person name="Liu X."/>
            <person name="Cao Q."/>
            <person name="Hui J.H.L."/>
            <person name="Sookrung N."/>
            <person name="Leung T.F."/>
            <person name="Tungtrongchitr A."/>
            <person name="Tsui S.K.W."/>
        </authorList>
    </citation>
    <scope>NUCLEOTIDE SEQUENCE [LARGE SCALE GENOMIC DNA]</scope>
    <source>
        <strain evidence="15">PWHHKU_190912</strain>
    </source>
</reference>